<dbReference type="Proteomes" id="UP000257109">
    <property type="component" value="Unassembled WGS sequence"/>
</dbReference>
<dbReference type="EMBL" id="QJKJ01000898">
    <property type="protein sequence ID" value="RDY10165.1"/>
    <property type="molecule type" value="Genomic_DNA"/>
</dbReference>
<evidence type="ECO:0000313" key="2">
    <source>
        <dbReference type="EMBL" id="RDY10165.1"/>
    </source>
</evidence>
<proteinExistence type="predicted"/>
<sequence>MLQIQTNSIGPDGFKSWKERGVLMTHYERKTAPPKSLVIHFTKNATIQTLGASKSGGIYTLEALRKESMIRAKGKEKMVEGKERETREDKATNAKGEKKKEVSNEEATKFLKIVQQSEYKLIDQLNHTSTKISFLSLLINSKRHRKLLVKVLNEAHVAHDITLDKFGGIVGNIIANNYLTFTGKEISSEGKGHNKDLHISVKCMDLVVARVLVDNGSLLNVMPKSTLDQLPCDETHMKPALSS</sequence>
<name>A0A371I555_MUCPR</name>
<keyword evidence="3" id="KW-1185">Reference proteome</keyword>
<reference evidence="2" key="1">
    <citation type="submission" date="2018-05" db="EMBL/GenBank/DDBJ databases">
        <title>Draft genome of Mucuna pruriens seed.</title>
        <authorList>
            <person name="Nnadi N.E."/>
            <person name="Vos R."/>
            <person name="Hasami M.H."/>
            <person name="Devisetty U.K."/>
            <person name="Aguiy J.C."/>
        </authorList>
    </citation>
    <scope>NUCLEOTIDE SEQUENCE [LARGE SCALE GENOMIC DNA]</scope>
    <source>
        <strain evidence="2">JCA_2017</strain>
    </source>
</reference>
<accession>A0A371I555</accession>
<feature type="region of interest" description="Disordered" evidence="1">
    <location>
        <begin position="75"/>
        <end position="101"/>
    </location>
</feature>
<organism evidence="2 3">
    <name type="scientific">Mucuna pruriens</name>
    <name type="common">Velvet bean</name>
    <name type="synonym">Dolichos pruriens</name>
    <dbReference type="NCBI Taxonomy" id="157652"/>
    <lineage>
        <taxon>Eukaryota</taxon>
        <taxon>Viridiplantae</taxon>
        <taxon>Streptophyta</taxon>
        <taxon>Embryophyta</taxon>
        <taxon>Tracheophyta</taxon>
        <taxon>Spermatophyta</taxon>
        <taxon>Magnoliopsida</taxon>
        <taxon>eudicotyledons</taxon>
        <taxon>Gunneridae</taxon>
        <taxon>Pentapetalae</taxon>
        <taxon>rosids</taxon>
        <taxon>fabids</taxon>
        <taxon>Fabales</taxon>
        <taxon>Fabaceae</taxon>
        <taxon>Papilionoideae</taxon>
        <taxon>50 kb inversion clade</taxon>
        <taxon>NPAAA clade</taxon>
        <taxon>indigoferoid/millettioid clade</taxon>
        <taxon>Phaseoleae</taxon>
        <taxon>Mucuna</taxon>
    </lineage>
</organism>
<comment type="caution">
    <text evidence="2">The sequence shown here is derived from an EMBL/GenBank/DDBJ whole genome shotgun (WGS) entry which is preliminary data.</text>
</comment>
<dbReference type="PANTHER" id="PTHR32108:SF9">
    <property type="entry name" value="REVERSE TRANSCRIPTASE RNASE H-LIKE DOMAIN-CONTAINING PROTEIN"/>
    <property type="match status" value="1"/>
</dbReference>
<gene>
    <name evidence="2" type="ORF">CR513_05355</name>
</gene>
<dbReference type="AlphaFoldDB" id="A0A371I555"/>
<evidence type="ECO:0000313" key="3">
    <source>
        <dbReference type="Proteomes" id="UP000257109"/>
    </source>
</evidence>
<evidence type="ECO:0000256" key="1">
    <source>
        <dbReference type="SAM" id="MobiDB-lite"/>
    </source>
</evidence>
<protein>
    <submittedName>
        <fullName evidence="2">Uncharacterized protein</fullName>
    </submittedName>
</protein>
<dbReference type="PANTHER" id="PTHR32108">
    <property type="entry name" value="DNA-DIRECTED RNA POLYMERASE SUBUNIT ALPHA"/>
    <property type="match status" value="1"/>
</dbReference>
<feature type="non-terminal residue" evidence="2">
    <location>
        <position position="1"/>
    </location>
</feature>
<dbReference type="OrthoDB" id="1724165at2759"/>